<organism evidence="2 3">
    <name type="scientific">Paenibacillus spiritus</name>
    <dbReference type="NCBI Taxonomy" id="2496557"/>
    <lineage>
        <taxon>Bacteria</taxon>
        <taxon>Bacillati</taxon>
        <taxon>Bacillota</taxon>
        <taxon>Bacilli</taxon>
        <taxon>Bacillales</taxon>
        <taxon>Paenibacillaceae</taxon>
        <taxon>Paenibacillus</taxon>
    </lineage>
</organism>
<protein>
    <submittedName>
        <fullName evidence="2">Uncharacterized protein</fullName>
    </submittedName>
</protein>
<evidence type="ECO:0000313" key="2">
    <source>
        <dbReference type="EMBL" id="KAA9007313.1"/>
    </source>
</evidence>
<feature type="transmembrane region" description="Helical" evidence="1">
    <location>
        <begin position="190"/>
        <end position="207"/>
    </location>
</feature>
<keyword evidence="1" id="KW-0812">Transmembrane</keyword>
<keyword evidence="1" id="KW-1133">Transmembrane helix</keyword>
<feature type="transmembrane region" description="Helical" evidence="1">
    <location>
        <begin position="37"/>
        <end position="53"/>
    </location>
</feature>
<proteinExistence type="predicted"/>
<feature type="transmembrane region" description="Helical" evidence="1">
    <location>
        <begin position="6"/>
        <end position="25"/>
    </location>
</feature>
<accession>A0A5J5GHW9</accession>
<evidence type="ECO:0000256" key="1">
    <source>
        <dbReference type="SAM" id="Phobius"/>
    </source>
</evidence>
<reference evidence="2 3" key="1">
    <citation type="submission" date="2019-09" db="EMBL/GenBank/DDBJ databases">
        <title>Bacillus ochoae sp. nov., Paenibacillus whitsoniae sp. nov., Paenibacillus spiritus sp. nov. Isolated from the Mars Exploration Rover during spacecraft assembly.</title>
        <authorList>
            <person name="Seuylemezian A."/>
            <person name="Vaishampayan P."/>
        </authorList>
    </citation>
    <scope>NUCLEOTIDE SEQUENCE [LARGE SCALE GENOMIC DNA]</scope>
    <source>
        <strain evidence="2 3">MER_111</strain>
    </source>
</reference>
<dbReference type="Proteomes" id="UP000367750">
    <property type="component" value="Unassembled WGS sequence"/>
</dbReference>
<gene>
    <name evidence="2" type="ORF">F4V43_02170</name>
</gene>
<comment type="caution">
    <text evidence="2">The sequence shown here is derived from an EMBL/GenBank/DDBJ whole genome shotgun (WGS) entry which is preliminary data.</text>
</comment>
<evidence type="ECO:0000313" key="3">
    <source>
        <dbReference type="Proteomes" id="UP000367750"/>
    </source>
</evidence>
<feature type="transmembrane region" description="Helical" evidence="1">
    <location>
        <begin position="89"/>
        <end position="106"/>
    </location>
</feature>
<keyword evidence="1" id="KW-0472">Membrane</keyword>
<feature type="transmembrane region" description="Helical" evidence="1">
    <location>
        <begin position="59"/>
        <end position="77"/>
    </location>
</feature>
<name>A0A5J5GHW9_9BACL</name>
<keyword evidence="3" id="KW-1185">Reference proteome</keyword>
<dbReference type="RefSeq" id="WP_150456603.1">
    <property type="nucleotide sequence ID" value="NZ_VYKK01000004.1"/>
</dbReference>
<sequence>MADAIIYVGLSMLEGFAIIFFSFNLFKVDLKFRYKEITLTVFLMSVGAFTLKHHEMIKALTPSLSFILLFLCLLFYFKLSMIDSIKLAFTGYMSLGLVELVGINILKEFMAFESVSAIQADKTVSRFIQIVSVIIVVFLGQYIRVKRKNYTTGGFTSESSIRFNKLSFYFLVIVLAGFILLFSIYRFNNFFLEIIFWIICIMGYWLIEEANEKKDYKSGIKKD</sequence>
<feature type="transmembrane region" description="Helical" evidence="1">
    <location>
        <begin position="166"/>
        <end position="184"/>
    </location>
</feature>
<dbReference type="EMBL" id="VYKK01000004">
    <property type="protein sequence ID" value="KAA9007313.1"/>
    <property type="molecule type" value="Genomic_DNA"/>
</dbReference>
<feature type="transmembrane region" description="Helical" evidence="1">
    <location>
        <begin position="126"/>
        <end position="145"/>
    </location>
</feature>
<dbReference type="AlphaFoldDB" id="A0A5J5GHW9"/>